<evidence type="ECO:0000313" key="2">
    <source>
        <dbReference type="Proteomes" id="UP001152531"/>
    </source>
</evidence>
<proteinExistence type="predicted"/>
<keyword evidence="2" id="KW-1185">Reference proteome</keyword>
<organism evidence="1 2">
    <name type="scientific">[Candida] jaroonii</name>
    <dbReference type="NCBI Taxonomy" id="467808"/>
    <lineage>
        <taxon>Eukaryota</taxon>
        <taxon>Fungi</taxon>
        <taxon>Dikarya</taxon>
        <taxon>Ascomycota</taxon>
        <taxon>Saccharomycotina</taxon>
        <taxon>Pichiomycetes</taxon>
        <taxon>Debaryomycetaceae</taxon>
        <taxon>Yamadazyma</taxon>
    </lineage>
</organism>
<gene>
    <name evidence="1" type="ORF">CLIB1444_01S06612</name>
</gene>
<accession>A0ACA9Y0L7</accession>
<evidence type="ECO:0000313" key="1">
    <source>
        <dbReference type="EMBL" id="CAH6718433.1"/>
    </source>
</evidence>
<name>A0ACA9Y0L7_9ASCO</name>
<sequence length="963" mass="110488">MNKPFTLNLQLVEKNYNDSTPIIGQSVYPIRLTLRHTAQDIFNSIWTNSPDYQLKPLFLRLKYQGQSLPGSPLSEVLSLEEVEDEVNDITLEIDYTLFGNRNIPSREPEEELFDIFIQWISQGAQQKIQIRESLGCTIGVLKDYVAEERNKTAEVLVDGSYFQLKYFETQQFCDNDLRMSDVIGLDVRPFHPVIFELSYSERPAEPEPEPEPEPELPRRIRFFINVNSNINNLQQERSLFELDAETTLRDFTNSVISRIDQFQVRRTFFEQIKLTYNQEMISIARNYNELMKDLIDDADFGNGKIYTMALNVHEHLSGVDGGILSRQFLNDLTSNNFEFHPRPNDEDLLISRQTLSQNNRQDHGVNSTPNLSGNAGTQAETNGGQPTTNNQTNANDLMNSNSQEQNNQVDVTHGGELDPITSPSFRRYEPTRIVLHNGVEWNLTGETYEMVEVNPLSVNSDHRPRQLLVNQSDLSSVVYEFTNDQGVTVALNSSQCIVVEPHGYIILNASGAAKLHRHFELQQVQVNFYDPPPPNATPTTPADGPNRNGFENLDNIFSNLFNANLNNANGNANVNANFNAENANINANIFSNLFGVADNINNANPENNDNNDNNPRNNNANLGLDLLNIMNNMNTLNGGNGNNFPILRILLLLLKWSSAIIRLFRWSWNSIRRLDRNFFYFILRIVVIVFVFKLDKLLYQPMLLGVLVILSLLYIIVFYSEKVIERLERLTIDDQHRRSIRDVVVQRIRMIQVKRETVLNKLVKQLVHVVLPRRDYEYLLIQHNRADTTGFYVQENLANLGRDLFLLLSTFLPSIVKEIEAEKTKRLLSEVEDLREEVLQSIDRYEQLTDEELRLDISLEEIDNLTRPTENRTSETSEVEDPDLELPQIQDPILEDPQLQAEAPNEAPNDAPDDTSEDAPNDSPDTSAETVPEINEEEVRERKYQLLLEAYFQINDRIKEITT</sequence>
<reference evidence="1" key="1">
    <citation type="submission" date="2022-06" db="EMBL/GenBank/DDBJ databases">
        <authorList>
            <person name="Legras J.-L."/>
            <person name="Devillers H."/>
            <person name="Grondin C."/>
        </authorList>
    </citation>
    <scope>NUCLEOTIDE SEQUENCE</scope>
    <source>
        <strain evidence="1">CLIB 1444</strain>
    </source>
</reference>
<protein>
    <submittedName>
        <fullName evidence="1">Uncharacterized protein</fullName>
    </submittedName>
</protein>
<comment type="caution">
    <text evidence="1">The sequence shown here is derived from an EMBL/GenBank/DDBJ whole genome shotgun (WGS) entry which is preliminary data.</text>
</comment>
<dbReference type="EMBL" id="CALSDN010000001">
    <property type="protein sequence ID" value="CAH6718433.1"/>
    <property type="molecule type" value="Genomic_DNA"/>
</dbReference>
<dbReference type="Proteomes" id="UP001152531">
    <property type="component" value="Unassembled WGS sequence"/>
</dbReference>